<feature type="compositionally biased region" description="Low complexity" evidence="5">
    <location>
        <begin position="92"/>
        <end position="106"/>
    </location>
</feature>
<dbReference type="PRINTS" id="PR00961">
    <property type="entry name" value="HUDSXLRNA"/>
</dbReference>
<evidence type="ECO:0000256" key="4">
    <source>
        <dbReference type="PROSITE-ProRule" id="PRU00176"/>
    </source>
</evidence>
<dbReference type="PANTHER" id="PTHR10352">
    <property type="entry name" value="EUKARYOTIC TRANSLATION INITIATION FACTOR 3 SUBUNIT G"/>
    <property type="match status" value="1"/>
</dbReference>
<accession>A0AAD4MZ48</accession>
<gene>
    <name evidence="7" type="ORF">DdX_13196</name>
</gene>
<evidence type="ECO:0000313" key="7">
    <source>
        <dbReference type="EMBL" id="KAI1706155.1"/>
    </source>
</evidence>
<evidence type="ECO:0000256" key="3">
    <source>
        <dbReference type="ARBA" id="ARBA00022884"/>
    </source>
</evidence>
<dbReference type="InterPro" id="IPR035979">
    <property type="entry name" value="RBD_domain_sf"/>
</dbReference>
<evidence type="ECO:0000256" key="2">
    <source>
        <dbReference type="ARBA" id="ARBA00022737"/>
    </source>
</evidence>
<dbReference type="AlphaFoldDB" id="A0AAD4MZ48"/>
<dbReference type="Gene3D" id="3.30.70.330">
    <property type="match status" value="3"/>
</dbReference>
<keyword evidence="8" id="KW-1185">Reference proteome</keyword>
<protein>
    <submittedName>
        <fullName evidence="7">RNA recognition motif domain-containing protein</fullName>
    </submittedName>
</protein>
<dbReference type="GO" id="GO:0005634">
    <property type="term" value="C:nucleus"/>
    <property type="evidence" value="ECO:0007669"/>
    <property type="project" value="UniProtKB-ARBA"/>
</dbReference>
<dbReference type="GO" id="GO:1990904">
    <property type="term" value="C:ribonucleoprotein complex"/>
    <property type="evidence" value="ECO:0007669"/>
    <property type="project" value="InterPro"/>
</dbReference>
<dbReference type="InterPro" id="IPR000504">
    <property type="entry name" value="RRM_dom"/>
</dbReference>
<dbReference type="FunFam" id="3.30.70.330:FF:000480">
    <property type="entry name" value="Fne, isoform A"/>
    <property type="match status" value="1"/>
</dbReference>
<proteinExistence type="inferred from homology"/>
<dbReference type="InterPro" id="IPR006548">
    <property type="entry name" value="ELAD_HU_SF"/>
</dbReference>
<keyword evidence="3 4" id="KW-0694">RNA-binding</keyword>
<feature type="domain" description="RRM" evidence="6">
    <location>
        <begin position="128"/>
        <end position="206"/>
    </location>
</feature>
<feature type="domain" description="RRM" evidence="6">
    <location>
        <begin position="480"/>
        <end position="558"/>
    </location>
</feature>
<dbReference type="EMBL" id="JAKKPZ010000050">
    <property type="protein sequence ID" value="KAI1706155.1"/>
    <property type="molecule type" value="Genomic_DNA"/>
</dbReference>
<evidence type="ECO:0000259" key="6">
    <source>
        <dbReference type="PROSITE" id="PS50102"/>
    </source>
</evidence>
<comment type="similarity">
    <text evidence="1">Belongs to the RRM elav family.</text>
</comment>
<dbReference type="GO" id="GO:0008266">
    <property type="term" value="F:poly(U) RNA binding"/>
    <property type="evidence" value="ECO:0007669"/>
    <property type="project" value="UniProtKB-ARBA"/>
</dbReference>
<dbReference type="SUPFAM" id="SSF54928">
    <property type="entry name" value="RNA-binding domain, RBD"/>
    <property type="match status" value="2"/>
</dbReference>
<dbReference type="InterPro" id="IPR012677">
    <property type="entry name" value="Nucleotide-bd_a/b_plait_sf"/>
</dbReference>
<dbReference type="SMART" id="SM00360">
    <property type="entry name" value="RRM"/>
    <property type="match status" value="3"/>
</dbReference>
<evidence type="ECO:0000313" key="8">
    <source>
        <dbReference type="Proteomes" id="UP001201812"/>
    </source>
</evidence>
<reference evidence="7" key="1">
    <citation type="submission" date="2022-01" db="EMBL/GenBank/DDBJ databases">
        <title>Genome Sequence Resource for Two Populations of Ditylenchus destructor, the Migratory Endoparasitic Phytonematode.</title>
        <authorList>
            <person name="Zhang H."/>
            <person name="Lin R."/>
            <person name="Xie B."/>
        </authorList>
    </citation>
    <scope>NUCLEOTIDE SEQUENCE</scope>
    <source>
        <strain evidence="7">BazhouSP</strain>
    </source>
</reference>
<dbReference type="CDD" id="cd12652">
    <property type="entry name" value="RRM2_Hu"/>
    <property type="match status" value="1"/>
</dbReference>
<feature type="region of interest" description="Disordered" evidence="5">
    <location>
        <begin position="1"/>
        <end position="35"/>
    </location>
</feature>
<evidence type="ECO:0000256" key="5">
    <source>
        <dbReference type="SAM" id="MobiDB-lite"/>
    </source>
</evidence>
<dbReference type="Proteomes" id="UP001201812">
    <property type="component" value="Unassembled WGS sequence"/>
</dbReference>
<dbReference type="FunFam" id="3.30.70.330:FF:000205">
    <property type="entry name" value="Sex lethal, isoform B"/>
    <property type="match status" value="1"/>
</dbReference>
<name>A0AAD4MZ48_9BILA</name>
<dbReference type="Pfam" id="PF00076">
    <property type="entry name" value="RRM_1"/>
    <property type="match status" value="3"/>
</dbReference>
<dbReference type="GO" id="GO:0050686">
    <property type="term" value="P:negative regulation of mRNA processing"/>
    <property type="evidence" value="ECO:0007669"/>
    <property type="project" value="UniProtKB-ARBA"/>
</dbReference>
<dbReference type="NCBIfam" id="TIGR01661">
    <property type="entry name" value="ELAV_HUD_SF"/>
    <property type="match status" value="1"/>
</dbReference>
<dbReference type="PROSITE" id="PS50102">
    <property type="entry name" value="RRM"/>
    <property type="match status" value="3"/>
</dbReference>
<organism evidence="7 8">
    <name type="scientific">Ditylenchus destructor</name>
    <dbReference type="NCBI Taxonomy" id="166010"/>
    <lineage>
        <taxon>Eukaryota</taxon>
        <taxon>Metazoa</taxon>
        <taxon>Ecdysozoa</taxon>
        <taxon>Nematoda</taxon>
        <taxon>Chromadorea</taxon>
        <taxon>Rhabditida</taxon>
        <taxon>Tylenchina</taxon>
        <taxon>Tylenchomorpha</taxon>
        <taxon>Sphaerularioidea</taxon>
        <taxon>Anguinidae</taxon>
        <taxon>Anguininae</taxon>
        <taxon>Ditylenchus</taxon>
    </lineage>
</organism>
<dbReference type="InterPro" id="IPR034775">
    <property type="entry name" value="Elav_RRM1"/>
</dbReference>
<evidence type="ECO:0000256" key="1">
    <source>
        <dbReference type="ARBA" id="ARBA00006266"/>
    </source>
</evidence>
<dbReference type="CDD" id="cd12650">
    <property type="entry name" value="RRM1_Hu"/>
    <property type="match status" value="1"/>
</dbReference>
<feature type="region of interest" description="Disordered" evidence="5">
    <location>
        <begin position="87"/>
        <end position="123"/>
    </location>
</feature>
<sequence length="563" mass="58682">MLTTSFTSTPHYNTVPNNSTTAVATTNGPPSVSATSAADEQLMMQLLAAQQQVSAYYNGSAQLAAAVASQQQQISAAQAQAQAQAGVKSDAQSKSNNSTGQSGTSSPANGGGSNSEKLIDDPNNQKTTNLIINYLPQSMSQDEVRSLFSSMGEVESCKLVRDKVTGQSLGYAFVNYCRLEDAERSLTSLNGLRLQNKTIKVSYARPSSETIKGANLYVSGLPKTLTQQELEGLFRPFGAIITSRILSDNVTGLSKGVGFVRFDRKQEAEVAIEKVSGTMPFGGTEPIQVKFANNPAANAQKSALQMAQAATALIPLTSMLQNAAAVQASAALPVNNLIARPPIILGSMAPAVAGLPTTAPMAAAGGPMHHTSQLSRFRYSPLAGAPVISASAAGSNAGMSALMNPGGATDLYTANAIAQLQMQMQMAAAVQGTQASAYQQLSALGAYQMAAGQPLASPAATLGMPCTSPGATSTATVPGFSIFVYNLAPEAEEPLLWRLFGPFGAVLAVKIMKDYTTNKCKGYGFVTMANYEESVAAINALNGTQLGNRTLQVSFKAQNMPMR</sequence>
<dbReference type="InterPro" id="IPR002343">
    <property type="entry name" value="Hud_Sxl_RNA"/>
</dbReference>
<keyword evidence="2" id="KW-0677">Repeat</keyword>
<feature type="domain" description="RRM" evidence="6">
    <location>
        <begin position="214"/>
        <end position="294"/>
    </location>
</feature>
<dbReference type="CDD" id="cd12377">
    <property type="entry name" value="RRM3_Hu"/>
    <property type="match status" value="1"/>
</dbReference>
<comment type="caution">
    <text evidence="7">The sequence shown here is derived from an EMBL/GenBank/DDBJ whole genome shotgun (WGS) entry which is preliminary data.</text>
</comment>